<feature type="compositionally biased region" description="Polar residues" evidence="5">
    <location>
        <begin position="358"/>
        <end position="370"/>
    </location>
</feature>
<dbReference type="PANTHER" id="PTHR42953">
    <property type="entry name" value="HIGH-AFFINITY ZINC UPTAKE SYSTEM PROTEIN ZNUA-RELATED"/>
    <property type="match status" value="1"/>
</dbReference>
<feature type="compositionally biased region" description="Basic and acidic residues" evidence="5">
    <location>
        <begin position="331"/>
        <end position="341"/>
    </location>
</feature>
<evidence type="ECO:0000256" key="1">
    <source>
        <dbReference type="ARBA" id="ARBA00004196"/>
    </source>
</evidence>
<feature type="compositionally biased region" description="Low complexity" evidence="5">
    <location>
        <begin position="387"/>
        <end position="408"/>
    </location>
</feature>
<keyword evidence="4 6" id="KW-0732">Signal</keyword>
<dbReference type="SUPFAM" id="SSF53807">
    <property type="entry name" value="Helical backbone' metal receptor"/>
    <property type="match status" value="1"/>
</dbReference>
<dbReference type="Gene3D" id="3.40.50.1980">
    <property type="entry name" value="Nitrogenase molybdenum iron protein domain"/>
    <property type="match status" value="1"/>
</dbReference>
<organism evidence="7 8">
    <name type="scientific">Bifidobacterium scaligerum</name>
    <dbReference type="NCBI Taxonomy" id="2052656"/>
    <lineage>
        <taxon>Bacteria</taxon>
        <taxon>Bacillati</taxon>
        <taxon>Actinomycetota</taxon>
        <taxon>Actinomycetes</taxon>
        <taxon>Bifidobacteriales</taxon>
        <taxon>Bifidobacteriaceae</taxon>
        <taxon>Bifidobacterium</taxon>
    </lineage>
</organism>
<keyword evidence="3" id="KW-0479">Metal-binding</keyword>
<dbReference type="PANTHER" id="PTHR42953:SF1">
    <property type="entry name" value="METAL-BINDING PROTEIN HI_0362-RELATED"/>
    <property type="match status" value="1"/>
</dbReference>
<evidence type="ECO:0000256" key="3">
    <source>
        <dbReference type="ARBA" id="ARBA00022723"/>
    </source>
</evidence>
<keyword evidence="2" id="KW-0813">Transport</keyword>
<feature type="compositionally biased region" description="Low complexity" evidence="5">
    <location>
        <begin position="342"/>
        <end position="353"/>
    </location>
</feature>
<keyword evidence="8" id="KW-1185">Reference proteome</keyword>
<evidence type="ECO:0000256" key="6">
    <source>
        <dbReference type="SAM" id="SignalP"/>
    </source>
</evidence>
<evidence type="ECO:0000313" key="7">
    <source>
        <dbReference type="EMBL" id="PJM79139.1"/>
    </source>
</evidence>
<feature type="compositionally biased region" description="Acidic residues" evidence="5">
    <location>
        <begin position="308"/>
        <end position="330"/>
    </location>
</feature>
<dbReference type="AlphaFoldDB" id="A0A2M9HQT1"/>
<dbReference type="InterPro" id="IPR050492">
    <property type="entry name" value="Bact_metal-bind_prot9"/>
</dbReference>
<dbReference type="Pfam" id="PF01297">
    <property type="entry name" value="ZnuA"/>
    <property type="match status" value="1"/>
</dbReference>
<feature type="signal peptide" evidence="6">
    <location>
        <begin position="1"/>
        <end position="26"/>
    </location>
</feature>
<feature type="chain" id="PRO_5039142436" evidence="6">
    <location>
        <begin position="27"/>
        <end position="428"/>
    </location>
</feature>
<dbReference type="InterPro" id="IPR006127">
    <property type="entry name" value="ZnuA-like"/>
</dbReference>
<dbReference type="PROSITE" id="PS51257">
    <property type="entry name" value="PROKAR_LIPOPROTEIN"/>
    <property type="match status" value="1"/>
</dbReference>
<evidence type="ECO:0000256" key="4">
    <source>
        <dbReference type="ARBA" id="ARBA00022729"/>
    </source>
</evidence>
<dbReference type="GO" id="GO:0030313">
    <property type="term" value="C:cell envelope"/>
    <property type="evidence" value="ECO:0007669"/>
    <property type="project" value="UniProtKB-SubCell"/>
</dbReference>
<evidence type="ECO:0000256" key="5">
    <source>
        <dbReference type="SAM" id="MobiDB-lite"/>
    </source>
</evidence>
<dbReference type="GO" id="GO:0046872">
    <property type="term" value="F:metal ion binding"/>
    <property type="evidence" value="ECO:0007669"/>
    <property type="project" value="UniProtKB-KW"/>
</dbReference>
<accession>A0A2M9HQT1</accession>
<gene>
    <name evidence="7" type="ORF">CUU80_03480</name>
</gene>
<sequence>MGIRFMHCLRYAAAALSVTALLTVTACGTEESTPADSNKQQTATEQTSPITVVASINQWGALAAELGGEDVTVTSIVNTTNVDAHDFEPKTSDVAKLSKAQIVVANGAGYDSWATKSLTSSSNIVSAASVMGAVEGDNPHLWFSKDARVGMAEALTDAFSKTLPSKKAEFKKRLKLWKQSEQSMEDWADDFMKNHTDLAYAATEPVAYYLMADLGFKDSTPKGYAQSTASGGEAAPADLQSFQKIIEDRDIDLLINNTQAANEATNLITGAAGRSEVPVVKVSEQMPSDSKTLDAWINQIINSIVDAVDPDYGCDTDQDDESADGTDADDADKTTSSDDKSGSSSAGDTSGTGEKSNDSASTEPDSSDATNADEEDQDITYIRECKSSSSNTSTDENSSGSTNNDGSGADANKDDAQSSGDDQPDPGK</sequence>
<feature type="region of interest" description="Disordered" evidence="5">
    <location>
        <begin position="308"/>
        <end position="428"/>
    </location>
</feature>
<dbReference type="Proteomes" id="UP000228755">
    <property type="component" value="Unassembled WGS sequence"/>
</dbReference>
<name>A0A2M9HQT1_9BIFI</name>
<protein>
    <submittedName>
        <fullName evidence="7">ABC transporter substrate-binding protein</fullName>
    </submittedName>
</protein>
<dbReference type="EMBL" id="PGLQ01000002">
    <property type="protein sequence ID" value="PJM79139.1"/>
    <property type="molecule type" value="Genomic_DNA"/>
</dbReference>
<evidence type="ECO:0000313" key="8">
    <source>
        <dbReference type="Proteomes" id="UP000228755"/>
    </source>
</evidence>
<comment type="caution">
    <text evidence="7">The sequence shown here is derived from an EMBL/GenBank/DDBJ whole genome shotgun (WGS) entry which is preliminary data.</text>
</comment>
<dbReference type="GO" id="GO:0030001">
    <property type="term" value="P:metal ion transport"/>
    <property type="evidence" value="ECO:0007669"/>
    <property type="project" value="InterPro"/>
</dbReference>
<reference evidence="7 8" key="1">
    <citation type="submission" date="2017-11" db="EMBL/GenBank/DDBJ databases">
        <title>Draft genome sequences of strains TRE 1, TRE D, TRE H and TRI 7, isolated from tamarins, belonging to four potential novel Bifidobacterium species.</title>
        <authorList>
            <person name="Mattarelli P."/>
            <person name="Modesto M."/>
            <person name="Bonetti A."/>
            <person name="Puglisi E."/>
            <person name="Morelli L."/>
        </authorList>
    </citation>
    <scope>NUCLEOTIDE SEQUENCE [LARGE SCALE GENOMIC DNA]</scope>
    <source>
        <strain evidence="8">TRED</strain>
    </source>
</reference>
<comment type="subcellular location">
    <subcellularLocation>
        <location evidence="1">Cell envelope</location>
    </subcellularLocation>
</comment>
<proteinExistence type="predicted"/>
<dbReference type="OrthoDB" id="5296019at2"/>
<evidence type="ECO:0000256" key="2">
    <source>
        <dbReference type="ARBA" id="ARBA00022448"/>
    </source>
</evidence>